<feature type="non-terminal residue" evidence="1">
    <location>
        <position position="1"/>
    </location>
</feature>
<gene>
    <name evidence="1" type="ORF">Tci_929198</name>
</gene>
<reference evidence="1" key="1">
    <citation type="journal article" date="2019" name="Sci. Rep.">
        <title>Draft genome of Tanacetum cinerariifolium, the natural source of mosquito coil.</title>
        <authorList>
            <person name="Yamashiro T."/>
            <person name="Shiraishi A."/>
            <person name="Satake H."/>
            <person name="Nakayama K."/>
        </authorList>
    </citation>
    <scope>NUCLEOTIDE SEQUENCE</scope>
</reference>
<proteinExistence type="predicted"/>
<dbReference type="AlphaFoldDB" id="A0A699XC25"/>
<evidence type="ECO:0000313" key="1">
    <source>
        <dbReference type="EMBL" id="GFD57229.1"/>
    </source>
</evidence>
<accession>A0A699XC25</accession>
<comment type="caution">
    <text evidence="1">The sequence shown here is derived from an EMBL/GenBank/DDBJ whole genome shotgun (WGS) entry which is preliminary data.</text>
</comment>
<organism evidence="1">
    <name type="scientific">Tanacetum cinerariifolium</name>
    <name type="common">Dalmatian daisy</name>
    <name type="synonym">Chrysanthemum cinerariifolium</name>
    <dbReference type="NCBI Taxonomy" id="118510"/>
    <lineage>
        <taxon>Eukaryota</taxon>
        <taxon>Viridiplantae</taxon>
        <taxon>Streptophyta</taxon>
        <taxon>Embryophyta</taxon>
        <taxon>Tracheophyta</taxon>
        <taxon>Spermatophyta</taxon>
        <taxon>Magnoliopsida</taxon>
        <taxon>eudicotyledons</taxon>
        <taxon>Gunneridae</taxon>
        <taxon>Pentapetalae</taxon>
        <taxon>asterids</taxon>
        <taxon>campanulids</taxon>
        <taxon>Asterales</taxon>
        <taxon>Asteraceae</taxon>
        <taxon>Asteroideae</taxon>
        <taxon>Anthemideae</taxon>
        <taxon>Anthemidinae</taxon>
        <taxon>Tanacetum</taxon>
    </lineage>
</organism>
<sequence length="70" mass="7644">DSSSASPSRKRSISLAASILLSSPIPEALSYARADHLPSPKRIRCSEIATDLKVSSKDRFEPYAPRETDL</sequence>
<protein>
    <submittedName>
        <fullName evidence="1">Uncharacterized protein</fullName>
    </submittedName>
</protein>
<dbReference type="EMBL" id="BKCJ011838790">
    <property type="protein sequence ID" value="GFD57229.1"/>
    <property type="molecule type" value="Genomic_DNA"/>
</dbReference>
<name>A0A699XC25_TANCI</name>